<dbReference type="GO" id="GO:0016787">
    <property type="term" value="F:hydrolase activity"/>
    <property type="evidence" value="ECO:0007669"/>
    <property type="project" value="UniProtKB-KW"/>
</dbReference>
<dbReference type="RefSeq" id="WP_091111620.1">
    <property type="nucleotide sequence ID" value="NZ_BKAF01000009.1"/>
</dbReference>
<organism evidence="3 4">
    <name type="scientific">Nocardioides psychrotolerans</name>
    <dbReference type="NCBI Taxonomy" id="1005945"/>
    <lineage>
        <taxon>Bacteria</taxon>
        <taxon>Bacillati</taxon>
        <taxon>Actinomycetota</taxon>
        <taxon>Actinomycetes</taxon>
        <taxon>Propionibacteriales</taxon>
        <taxon>Nocardioidaceae</taxon>
        <taxon>Nocardioides</taxon>
    </lineage>
</organism>
<dbReference type="PANTHER" id="PTHR39159:SF1">
    <property type="entry name" value="UPF0374 PROTEIN YGAC"/>
    <property type="match status" value="1"/>
</dbReference>
<evidence type="ECO:0000313" key="4">
    <source>
        <dbReference type="Proteomes" id="UP000198649"/>
    </source>
</evidence>
<keyword evidence="4" id="KW-1185">Reference proteome</keyword>
<evidence type="ECO:0000259" key="2">
    <source>
        <dbReference type="Pfam" id="PF04167"/>
    </source>
</evidence>
<dbReference type="STRING" id="1005945.SAMN05216561_104250"/>
<name>A0A1I3F6N7_9ACTN</name>
<dbReference type="EMBL" id="FOQG01000004">
    <property type="protein sequence ID" value="SFI06875.1"/>
    <property type="molecule type" value="Genomic_DNA"/>
</dbReference>
<dbReference type="OrthoDB" id="3815685at2"/>
<gene>
    <name evidence="3" type="ORF">SAMN05216561_104250</name>
</gene>
<evidence type="ECO:0000313" key="3">
    <source>
        <dbReference type="EMBL" id="SFI06875.1"/>
    </source>
</evidence>
<dbReference type="Proteomes" id="UP000198649">
    <property type="component" value="Unassembled WGS sequence"/>
</dbReference>
<dbReference type="InterPro" id="IPR035930">
    <property type="entry name" value="FomD-like_sf"/>
</dbReference>
<keyword evidence="1" id="KW-0378">Hydrolase</keyword>
<sequence length="186" mass="21078">MDMFQTGQVIERREVLHGELWLTSPVTVVHDDGDRLAVQLDPGSTFTFPSHSFGVHPWARHSQWGGSIVLQLHRAGDLYSVWKFFTPEGSFRHWYINFEAPLSRGPGHIDTNDYGLDLVIDADGQRHWKDVTDLHHQRTEGRISAQTVLDVLADAAHVEAALDRGEHWWSSWADWSPTTDDAAFPG</sequence>
<evidence type="ECO:0000256" key="1">
    <source>
        <dbReference type="ARBA" id="ARBA00022801"/>
    </source>
</evidence>
<reference evidence="3 4" key="1">
    <citation type="submission" date="2016-10" db="EMBL/GenBank/DDBJ databases">
        <authorList>
            <person name="de Groot N.N."/>
        </authorList>
    </citation>
    <scope>NUCLEOTIDE SEQUENCE [LARGE SCALE GENOMIC DNA]</scope>
    <source>
        <strain evidence="3 4">CGMCC 1.11156</strain>
    </source>
</reference>
<dbReference type="Pfam" id="PF04167">
    <property type="entry name" value="DUF402"/>
    <property type="match status" value="1"/>
</dbReference>
<protein>
    <recommendedName>
        <fullName evidence="2">DUF402 domain-containing protein</fullName>
    </recommendedName>
</protein>
<dbReference type="InterPro" id="IPR007295">
    <property type="entry name" value="DUF402"/>
</dbReference>
<accession>A0A1I3F6N7</accession>
<dbReference type="SUPFAM" id="SSF159234">
    <property type="entry name" value="FomD-like"/>
    <property type="match status" value="1"/>
</dbReference>
<dbReference type="Gene3D" id="2.40.380.10">
    <property type="entry name" value="FomD-like"/>
    <property type="match status" value="1"/>
</dbReference>
<dbReference type="InterPro" id="IPR050212">
    <property type="entry name" value="Ntdp-like"/>
</dbReference>
<dbReference type="PANTHER" id="PTHR39159">
    <property type="match status" value="1"/>
</dbReference>
<feature type="domain" description="DUF402" evidence="2">
    <location>
        <begin position="58"/>
        <end position="166"/>
    </location>
</feature>
<dbReference type="AlphaFoldDB" id="A0A1I3F6N7"/>
<proteinExistence type="predicted"/>